<dbReference type="GO" id="GO:0005524">
    <property type="term" value="F:ATP binding"/>
    <property type="evidence" value="ECO:0007669"/>
    <property type="project" value="UniProtKB-UniRule"/>
</dbReference>
<evidence type="ECO:0000256" key="1">
    <source>
        <dbReference type="ARBA" id="ARBA00022679"/>
    </source>
</evidence>
<dbReference type="PROSITE" id="PS00107">
    <property type="entry name" value="PROTEIN_KINASE_ATP"/>
    <property type="match status" value="1"/>
</dbReference>
<keyword evidence="2 5" id="KW-0547">Nucleotide-binding</keyword>
<evidence type="ECO:0000256" key="5">
    <source>
        <dbReference type="PROSITE-ProRule" id="PRU10141"/>
    </source>
</evidence>
<protein>
    <submittedName>
        <fullName evidence="7">Protein kinase</fullName>
    </submittedName>
</protein>
<dbReference type="SMART" id="SM00220">
    <property type="entry name" value="S_TKc"/>
    <property type="match status" value="1"/>
</dbReference>
<gene>
    <name evidence="7" type="ORF">GTA51_10735</name>
</gene>
<feature type="domain" description="Protein kinase" evidence="6">
    <location>
        <begin position="7"/>
        <end position="311"/>
    </location>
</feature>
<dbReference type="InterPro" id="IPR008271">
    <property type="entry name" value="Ser/Thr_kinase_AS"/>
</dbReference>
<feature type="binding site" evidence="5">
    <location>
        <position position="36"/>
    </location>
    <ligand>
        <name>ATP</name>
        <dbReference type="ChEBI" id="CHEBI:30616"/>
    </ligand>
</feature>
<dbReference type="InterPro" id="IPR017441">
    <property type="entry name" value="Protein_kinase_ATP_BS"/>
</dbReference>
<evidence type="ECO:0000313" key="7">
    <source>
        <dbReference type="EMBL" id="MYL83600.1"/>
    </source>
</evidence>
<proteinExistence type="predicted"/>
<keyword evidence="1" id="KW-0808">Transferase</keyword>
<dbReference type="Gene3D" id="3.30.200.20">
    <property type="entry name" value="Phosphorylase Kinase, domain 1"/>
    <property type="match status" value="1"/>
</dbReference>
<dbReference type="InterPro" id="IPR000719">
    <property type="entry name" value="Prot_kinase_dom"/>
</dbReference>
<reference evidence="7 8" key="1">
    <citation type="submission" date="2020-01" db="EMBL/GenBank/DDBJ databases">
        <title>Genome sequence of Desulfovibrio aerotolerans DSM 16695(T).</title>
        <authorList>
            <person name="Karnachuk O."/>
            <person name="Avakyan M."/>
            <person name="Mardanov A."/>
            <person name="Kadnikov V."/>
            <person name="Ravin N."/>
        </authorList>
    </citation>
    <scope>NUCLEOTIDE SEQUENCE [LARGE SCALE GENOMIC DNA]</scope>
    <source>
        <strain evidence="7 8">DSM 16695</strain>
    </source>
</reference>
<dbReference type="InterPro" id="IPR011460">
    <property type="entry name" value="Lcl_C"/>
</dbReference>
<dbReference type="PROSITE" id="PS00108">
    <property type="entry name" value="PROTEIN_KINASE_ST"/>
    <property type="match status" value="1"/>
</dbReference>
<dbReference type="InterPro" id="IPR011009">
    <property type="entry name" value="Kinase-like_dom_sf"/>
</dbReference>
<evidence type="ECO:0000256" key="2">
    <source>
        <dbReference type="ARBA" id="ARBA00022741"/>
    </source>
</evidence>
<dbReference type="PANTHER" id="PTHR43289:SF6">
    <property type="entry name" value="SERINE_THREONINE-PROTEIN KINASE NEKL-3"/>
    <property type="match status" value="1"/>
</dbReference>
<evidence type="ECO:0000259" key="6">
    <source>
        <dbReference type="PROSITE" id="PS50011"/>
    </source>
</evidence>
<dbReference type="CDD" id="cd14014">
    <property type="entry name" value="STKc_PknB_like"/>
    <property type="match status" value="1"/>
</dbReference>
<dbReference type="PANTHER" id="PTHR43289">
    <property type="entry name" value="MITOGEN-ACTIVATED PROTEIN KINASE KINASE KINASE 20-RELATED"/>
    <property type="match status" value="1"/>
</dbReference>
<dbReference type="Pfam" id="PF00069">
    <property type="entry name" value="Pkinase"/>
    <property type="match status" value="1"/>
</dbReference>
<dbReference type="PROSITE" id="PS50011">
    <property type="entry name" value="PROTEIN_KINASE_DOM"/>
    <property type="match status" value="1"/>
</dbReference>
<dbReference type="GO" id="GO:0004674">
    <property type="term" value="F:protein serine/threonine kinase activity"/>
    <property type="evidence" value="ECO:0007669"/>
    <property type="project" value="TreeGrafter"/>
</dbReference>
<keyword evidence="8" id="KW-1185">Reference proteome</keyword>
<keyword evidence="4 5" id="KW-0067">ATP-binding</keyword>
<evidence type="ECO:0000256" key="3">
    <source>
        <dbReference type="ARBA" id="ARBA00022777"/>
    </source>
</evidence>
<sequence>MRAIGRYEIHGVLGRGGMGAVFKARSPVLGRVVALKLLRPNELTLAMWGRERVARLFRDEAALLGSLRHPNLVDVFDYDDTGPWPYFVMELYGESLGSVIGETYRVEAESRRLPVPRAAGYAAQLLAGLARLHYAGIIHRDVKPFNLLVSDDDVIKITDLGLSKVRGESFGGPSNVKVGSPYYAAPEQEDDPDSADARSDLYAVGVTLFRMLTGRLPEWGEWSVAARAPELGDEFDPVLERSLCVTPGGRYADARMMAEALDGALAAWRRRMDGVCATSPALLCPRCVPEGAELPRRRPAMVGVHQAREAFGLDALWRPTAYWPGRLTEVDADLVRDKAAGLTWVRRAAPYAATWEEAGAYVAALNAGRLGGHDDWRLPTVPELVTLLTPEPVGEGYCQPATLTQPVRRVWSADRANYASAYAADVELGYVTRADFSCPAAARAVRSL</sequence>
<dbReference type="AlphaFoldDB" id="A0A7C9IUG6"/>
<comment type="caution">
    <text evidence="7">The sequence shown here is derived from an EMBL/GenBank/DDBJ whole genome shotgun (WGS) entry which is preliminary data.</text>
</comment>
<keyword evidence="3 7" id="KW-0418">Kinase</keyword>
<dbReference type="Pfam" id="PF07603">
    <property type="entry name" value="Lcl_C"/>
    <property type="match status" value="1"/>
</dbReference>
<dbReference type="EMBL" id="WVUD01000017">
    <property type="protein sequence ID" value="MYL83600.1"/>
    <property type="molecule type" value="Genomic_DNA"/>
</dbReference>
<dbReference type="OrthoDB" id="9779541at2"/>
<dbReference type="Gene3D" id="1.10.510.10">
    <property type="entry name" value="Transferase(Phosphotransferase) domain 1"/>
    <property type="match status" value="1"/>
</dbReference>
<accession>A0A7C9IUG6</accession>
<dbReference type="RefSeq" id="WP_160960983.1">
    <property type="nucleotide sequence ID" value="NZ_WVUD01000017.1"/>
</dbReference>
<dbReference type="SUPFAM" id="SSF56112">
    <property type="entry name" value="Protein kinase-like (PK-like)"/>
    <property type="match status" value="1"/>
</dbReference>
<name>A0A7C9IUG6_9BACT</name>
<dbReference type="Proteomes" id="UP000482487">
    <property type="component" value="Unassembled WGS sequence"/>
</dbReference>
<organism evidence="7 8">
    <name type="scientific">Solidesulfovibrio aerotolerans</name>
    <dbReference type="NCBI Taxonomy" id="295255"/>
    <lineage>
        <taxon>Bacteria</taxon>
        <taxon>Pseudomonadati</taxon>
        <taxon>Thermodesulfobacteriota</taxon>
        <taxon>Desulfovibrionia</taxon>
        <taxon>Desulfovibrionales</taxon>
        <taxon>Desulfovibrionaceae</taxon>
        <taxon>Solidesulfovibrio</taxon>
    </lineage>
</organism>
<evidence type="ECO:0000256" key="4">
    <source>
        <dbReference type="ARBA" id="ARBA00022840"/>
    </source>
</evidence>
<evidence type="ECO:0000313" key="8">
    <source>
        <dbReference type="Proteomes" id="UP000482487"/>
    </source>
</evidence>